<keyword evidence="9 13" id="KW-0677">Repeat</keyword>
<dbReference type="GO" id="GO:0016491">
    <property type="term" value="F:oxidoreductase activity"/>
    <property type="evidence" value="ECO:0000318"/>
    <property type="project" value="GO_Central"/>
</dbReference>
<dbReference type="InterPro" id="IPR017761">
    <property type="entry name" value="Laccase"/>
</dbReference>
<dbReference type="EC" id="1.10.3.2" evidence="5 13"/>
<keyword evidence="10 13" id="KW-0560">Oxidoreductase</keyword>
<dbReference type="InParanoid" id="A0A804NY66"/>
<evidence type="ECO:0000256" key="1">
    <source>
        <dbReference type="ARBA" id="ARBA00000349"/>
    </source>
</evidence>
<feature type="domain" description="Plastocyanin-like" evidence="16">
    <location>
        <begin position="123"/>
        <end position="239"/>
    </location>
</feature>
<evidence type="ECO:0000256" key="6">
    <source>
        <dbReference type="ARBA" id="ARBA00022523"/>
    </source>
</evidence>
<dbReference type="GO" id="GO:0052716">
    <property type="term" value="F:hydroquinone:oxygen oxidoreductase activity"/>
    <property type="evidence" value="ECO:0007669"/>
    <property type="project" value="UniProtKB-EC"/>
</dbReference>
<comment type="catalytic activity">
    <reaction evidence="1 13">
        <text>4 hydroquinone + O2 = 4 benzosemiquinone + 2 H2O</text>
        <dbReference type="Rhea" id="RHEA:11276"/>
        <dbReference type="ChEBI" id="CHEBI:15377"/>
        <dbReference type="ChEBI" id="CHEBI:15379"/>
        <dbReference type="ChEBI" id="CHEBI:17594"/>
        <dbReference type="ChEBI" id="CHEBI:17977"/>
        <dbReference type="EC" id="1.10.3.2"/>
    </reaction>
</comment>
<dbReference type="CDD" id="cd13897">
    <property type="entry name" value="CuRO_3_LCC_plant"/>
    <property type="match status" value="1"/>
</dbReference>
<dbReference type="InterPro" id="IPR033138">
    <property type="entry name" value="Cu_oxidase_CS"/>
</dbReference>
<dbReference type="InterPro" id="IPR008972">
    <property type="entry name" value="Cupredoxin"/>
</dbReference>
<dbReference type="FunFam" id="2.60.40.420:FF:000049">
    <property type="entry name" value="Laccase"/>
    <property type="match status" value="1"/>
</dbReference>
<dbReference type="InterPro" id="IPR011706">
    <property type="entry name" value="Cu-oxidase_C"/>
</dbReference>
<dbReference type="GO" id="GO:0046274">
    <property type="term" value="P:lignin catabolic process"/>
    <property type="evidence" value="ECO:0007669"/>
    <property type="project" value="UniProtKB-KW"/>
</dbReference>
<comment type="subcellular location">
    <subcellularLocation>
        <location evidence="3 13">Secreted</location>
        <location evidence="3 13">Extracellular space</location>
        <location evidence="3 13">Apoplast</location>
    </subcellularLocation>
</comment>
<evidence type="ECO:0000256" key="12">
    <source>
        <dbReference type="ARBA" id="ARBA00023185"/>
    </source>
</evidence>
<evidence type="ECO:0000256" key="4">
    <source>
        <dbReference type="ARBA" id="ARBA00010609"/>
    </source>
</evidence>
<evidence type="ECO:0000256" key="2">
    <source>
        <dbReference type="ARBA" id="ARBA00002075"/>
    </source>
</evidence>
<evidence type="ECO:0000256" key="10">
    <source>
        <dbReference type="ARBA" id="ARBA00023002"/>
    </source>
</evidence>
<dbReference type="Pfam" id="PF07732">
    <property type="entry name" value="Cu-oxidase_3"/>
    <property type="match status" value="1"/>
</dbReference>
<dbReference type="InterPro" id="IPR034289">
    <property type="entry name" value="CuRO_3_LCC"/>
</dbReference>
<reference evidence="17" key="3">
    <citation type="submission" date="2021-05" db="UniProtKB">
        <authorList>
            <consortium name="EnsemblPlants"/>
        </authorList>
    </citation>
    <scope>IDENTIFICATION</scope>
    <source>
        <strain evidence="17">cv. B73</strain>
    </source>
</reference>
<name>A0A804NY66_MAIZE</name>
<dbReference type="InterPro" id="IPR001117">
    <property type="entry name" value="Cu-oxidase_2nd"/>
</dbReference>
<dbReference type="InterPro" id="IPR034288">
    <property type="entry name" value="CuRO_1_LCC"/>
</dbReference>
<dbReference type="AlphaFoldDB" id="A0A804NY66"/>
<dbReference type="RefSeq" id="XP_020408352.1">
    <property type="nucleotide sequence ID" value="XM_020552763.3"/>
</dbReference>
<evidence type="ECO:0000313" key="17">
    <source>
        <dbReference type="EnsemblPlants" id="Zm00001eb195100_P001"/>
    </source>
</evidence>
<comment type="cofactor">
    <cofactor evidence="13">
        <name>Cu cation</name>
        <dbReference type="ChEBI" id="CHEBI:23378"/>
    </cofactor>
    <text evidence="13">Binds 4 Cu cations per monomer.</text>
</comment>
<dbReference type="InterPro" id="IPR034285">
    <property type="entry name" value="CuRO_2_LCC"/>
</dbReference>
<comment type="function">
    <text evidence="2 13">Lignin degradation and detoxification of lignin-derived products.</text>
</comment>
<dbReference type="Gene3D" id="2.60.40.420">
    <property type="entry name" value="Cupredoxins - blue copper proteins"/>
    <property type="match status" value="3"/>
</dbReference>
<dbReference type="Pfam" id="PF07731">
    <property type="entry name" value="Cu-oxidase_2"/>
    <property type="match status" value="1"/>
</dbReference>
<dbReference type="PROSITE" id="PS00079">
    <property type="entry name" value="MULTICOPPER_OXIDASE1"/>
    <property type="match status" value="1"/>
</dbReference>
<dbReference type="InterPro" id="IPR002355">
    <property type="entry name" value="Cu_oxidase_Cu_BS"/>
</dbReference>
<keyword evidence="11 13" id="KW-0186">Copper</keyword>
<dbReference type="GeneID" id="103654275"/>
<dbReference type="Gramene" id="Zm00001eb195100_T001">
    <property type="protein sequence ID" value="Zm00001eb195100_P001"/>
    <property type="gene ID" value="Zm00001eb195100"/>
</dbReference>
<keyword evidence="12 13" id="KW-0439">Lignin degradation</keyword>
<evidence type="ECO:0000259" key="16">
    <source>
        <dbReference type="Pfam" id="PF07732"/>
    </source>
</evidence>
<dbReference type="FunFam" id="2.60.40.420:FF:000062">
    <property type="entry name" value="Laccase"/>
    <property type="match status" value="1"/>
</dbReference>
<evidence type="ECO:0000256" key="9">
    <source>
        <dbReference type="ARBA" id="ARBA00022737"/>
    </source>
</evidence>
<evidence type="ECO:0000256" key="8">
    <source>
        <dbReference type="ARBA" id="ARBA00022723"/>
    </source>
</evidence>
<dbReference type="OrthoDB" id="2121828at2759"/>
<comment type="similarity">
    <text evidence="4 13">Belongs to the multicopper oxidase family.</text>
</comment>
<dbReference type="Proteomes" id="UP000007305">
    <property type="component" value="Chromosome 4"/>
</dbReference>
<dbReference type="GO" id="GO:0048046">
    <property type="term" value="C:apoplast"/>
    <property type="evidence" value="ECO:0007669"/>
    <property type="project" value="UniProtKB-SubCell"/>
</dbReference>
<organism evidence="17 18">
    <name type="scientific">Zea mays</name>
    <name type="common">Maize</name>
    <dbReference type="NCBI Taxonomy" id="4577"/>
    <lineage>
        <taxon>Eukaryota</taxon>
        <taxon>Viridiplantae</taxon>
        <taxon>Streptophyta</taxon>
        <taxon>Embryophyta</taxon>
        <taxon>Tracheophyta</taxon>
        <taxon>Spermatophyta</taxon>
        <taxon>Magnoliopsida</taxon>
        <taxon>Liliopsida</taxon>
        <taxon>Poales</taxon>
        <taxon>Poaceae</taxon>
        <taxon>PACMAD clade</taxon>
        <taxon>Panicoideae</taxon>
        <taxon>Andropogonodae</taxon>
        <taxon>Andropogoneae</taxon>
        <taxon>Tripsacinae</taxon>
        <taxon>Zea</taxon>
    </lineage>
</organism>
<feature type="domain" description="Plastocyanin-like" evidence="14">
    <location>
        <begin position="254"/>
        <end position="405"/>
    </location>
</feature>
<keyword evidence="7 13" id="KW-0964">Secreted</keyword>
<dbReference type="EnsemblPlants" id="Zm00001eb195100_T001">
    <property type="protein sequence ID" value="Zm00001eb195100_P001"/>
    <property type="gene ID" value="Zm00001eb195100"/>
</dbReference>
<evidence type="ECO:0000313" key="18">
    <source>
        <dbReference type="Proteomes" id="UP000007305"/>
    </source>
</evidence>
<reference evidence="17" key="2">
    <citation type="submission" date="2019-07" db="EMBL/GenBank/DDBJ databases">
        <authorList>
            <person name="Seetharam A."/>
            <person name="Woodhouse M."/>
            <person name="Cannon E."/>
        </authorList>
    </citation>
    <scope>NUCLEOTIDE SEQUENCE [LARGE SCALE GENOMIC DNA]</scope>
    <source>
        <strain evidence="17">cv. B73</strain>
    </source>
</reference>
<dbReference type="PANTHER" id="PTHR11709:SF457">
    <property type="entry name" value="LACCASE-17-RELATED"/>
    <property type="match status" value="1"/>
</dbReference>
<keyword evidence="8 13" id="KW-0479">Metal-binding</keyword>
<dbReference type="PROSITE" id="PS00080">
    <property type="entry name" value="MULTICOPPER_OXIDASE2"/>
    <property type="match status" value="1"/>
</dbReference>
<keyword evidence="6 13" id="KW-0052">Apoplast</keyword>
<evidence type="ECO:0000256" key="5">
    <source>
        <dbReference type="ARBA" id="ARBA00012297"/>
    </source>
</evidence>
<evidence type="ECO:0000256" key="13">
    <source>
        <dbReference type="RuleBase" id="RU361119"/>
    </source>
</evidence>
<dbReference type="InterPro" id="IPR011707">
    <property type="entry name" value="Cu-oxidase-like_N"/>
</dbReference>
<evidence type="ECO:0000259" key="14">
    <source>
        <dbReference type="Pfam" id="PF00394"/>
    </source>
</evidence>
<evidence type="ECO:0000256" key="11">
    <source>
        <dbReference type="ARBA" id="ARBA00023008"/>
    </source>
</evidence>
<proteinExistence type="evidence at protein level"/>
<dbReference type="Pfam" id="PF00394">
    <property type="entry name" value="Cu-oxidase"/>
    <property type="match status" value="1"/>
</dbReference>
<keyword evidence="19" id="KW-1267">Proteomics identification</keyword>
<dbReference type="InterPro" id="IPR045087">
    <property type="entry name" value="Cu-oxidase_fam"/>
</dbReference>
<dbReference type="SUPFAM" id="SSF49503">
    <property type="entry name" value="Cupredoxins"/>
    <property type="match status" value="3"/>
</dbReference>
<dbReference type="PANTHER" id="PTHR11709">
    <property type="entry name" value="MULTI-COPPER OXIDASE"/>
    <property type="match status" value="1"/>
</dbReference>
<evidence type="ECO:0000259" key="15">
    <source>
        <dbReference type="Pfam" id="PF07731"/>
    </source>
</evidence>
<feature type="domain" description="Plastocyanin-like" evidence="15">
    <location>
        <begin position="514"/>
        <end position="648"/>
    </location>
</feature>
<keyword evidence="18" id="KW-1185">Reference proteome</keyword>
<evidence type="ECO:0000256" key="7">
    <source>
        <dbReference type="ARBA" id="ARBA00022525"/>
    </source>
</evidence>
<dbReference type="CDD" id="cd13849">
    <property type="entry name" value="CuRO_1_LCC_plant"/>
    <property type="match status" value="1"/>
</dbReference>
<reference evidence="18" key="1">
    <citation type="journal article" date="2009" name="Science">
        <title>The B73 maize genome: complexity, diversity, and dynamics.</title>
        <authorList>
            <person name="Schnable P.S."/>
            <person name="Ware D."/>
            <person name="Fulton R.S."/>
            <person name="Stein J.C."/>
            <person name="Wei F."/>
            <person name="Pasternak S."/>
            <person name="Liang C."/>
            <person name="Zhang J."/>
            <person name="Fulton L."/>
            <person name="Graves T.A."/>
            <person name="Minx P."/>
            <person name="Reily A.D."/>
            <person name="Courtney L."/>
            <person name="Kruchowski S.S."/>
            <person name="Tomlinson C."/>
            <person name="Strong C."/>
            <person name="Delehaunty K."/>
            <person name="Fronick C."/>
            <person name="Courtney B."/>
            <person name="Rock S.M."/>
            <person name="Belter E."/>
            <person name="Du F."/>
            <person name="Kim K."/>
            <person name="Abbott R.M."/>
            <person name="Cotton M."/>
            <person name="Levy A."/>
            <person name="Marchetto P."/>
            <person name="Ochoa K."/>
            <person name="Jackson S.M."/>
            <person name="Gillam B."/>
            <person name="Chen W."/>
            <person name="Yan L."/>
            <person name="Higginbotham J."/>
            <person name="Cardenas M."/>
            <person name="Waligorski J."/>
            <person name="Applebaum E."/>
            <person name="Phelps L."/>
            <person name="Falcone J."/>
            <person name="Kanchi K."/>
            <person name="Thane T."/>
            <person name="Scimone A."/>
            <person name="Thane N."/>
            <person name="Henke J."/>
            <person name="Wang T."/>
            <person name="Ruppert J."/>
            <person name="Shah N."/>
            <person name="Rotter K."/>
            <person name="Hodges J."/>
            <person name="Ingenthron E."/>
            <person name="Cordes M."/>
            <person name="Kohlberg S."/>
            <person name="Sgro J."/>
            <person name="Delgado B."/>
            <person name="Mead K."/>
            <person name="Chinwalla A."/>
            <person name="Leonard S."/>
            <person name="Crouse K."/>
            <person name="Collura K."/>
            <person name="Kudrna D."/>
            <person name="Currie J."/>
            <person name="He R."/>
            <person name="Angelova A."/>
            <person name="Rajasekar S."/>
            <person name="Mueller T."/>
            <person name="Lomeli R."/>
            <person name="Scara G."/>
            <person name="Ko A."/>
            <person name="Delaney K."/>
            <person name="Wissotski M."/>
            <person name="Lopez G."/>
            <person name="Campos D."/>
            <person name="Braidotti M."/>
            <person name="Ashley E."/>
            <person name="Golser W."/>
            <person name="Kim H."/>
            <person name="Lee S."/>
            <person name="Lin J."/>
            <person name="Dujmic Z."/>
            <person name="Kim W."/>
            <person name="Talag J."/>
            <person name="Zuccolo A."/>
            <person name="Fan C."/>
            <person name="Sebastian A."/>
            <person name="Kramer M."/>
            <person name="Spiegel L."/>
            <person name="Nascimento L."/>
            <person name="Zutavern T."/>
            <person name="Miller B."/>
            <person name="Ambroise C."/>
            <person name="Muller S."/>
            <person name="Spooner W."/>
            <person name="Narechania A."/>
            <person name="Ren L."/>
            <person name="Wei S."/>
            <person name="Kumari S."/>
            <person name="Faga B."/>
            <person name="Levy M.J."/>
            <person name="McMahan L."/>
            <person name="Van Buren P."/>
            <person name="Vaughn M.W."/>
            <person name="Ying K."/>
            <person name="Yeh C.-T."/>
            <person name="Emrich S.J."/>
            <person name="Jia Y."/>
            <person name="Kalyanaraman A."/>
            <person name="Hsia A.-P."/>
            <person name="Barbazuk W.B."/>
            <person name="Baucom R.S."/>
            <person name="Brutnell T.P."/>
            <person name="Carpita N.C."/>
            <person name="Chaparro C."/>
            <person name="Chia J.-M."/>
            <person name="Deragon J.-M."/>
            <person name="Estill J.C."/>
            <person name="Fu Y."/>
            <person name="Jeddeloh J.A."/>
            <person name="Han Y."/>
            <person name="Lee H."/>
            <person name="Li P."/>
            <person name="Lisch D.R."/>
            <person name="Liu S."/>
            <person name="Liu Z."/>
            <person name="Nagel D.H."/>
            <person name="McCann M.C."/>
            <person name="SanMiguel P."/>
            <person name="Myers A.M."/>
            <person name="Nettleton D."/>
            <person name="Nguyen J."/>
            <person name="Penning B.W."/>
            <person name="Ponnala L."/>
            <person name="Schneider K.L."/>
            <person name="Schwartz D.C."/>
            <person name="Sharma A."/>
            <person name="Soderlund C."/>
            <person name="Springer N.M."/>
            <person name="Sun Q."/>
            <person name="Wang H."/>
            <person name="Waterman M."/>
            <person name="Westerman R."/>
            <person name="Wolfgruber T.K."/>
            <person name="Yang L."/>
            <person name="Yu Y."/>
            <person name="Zhang L."/>
            <person name="Zhou S."/>
            <person name="Zhu Q."/>
            <person name="Bennetzen J.L."/>
            <person name="Dawe R.K."/>
            <person name="Jiang J."/>
            <person name="Jiang N."/>
            <person name="Presting G.G."/>
            <person name="Wessler S.R."/>
            <person name="Aluru S."/>
            <person name="Martienssen R.A."/>
            <person name="Clifton S.W."/>
            <person name="McCombie W.R."/>
            <person name="Wing R.A."/>
            <person name="Wilson R.K."/>
        </authorList>
    </citation>
    <scope>NUCLEOTIDE SEQUENCE [LARGE SCALE GENOMIC DNA]</scope>
    <source>
        <strain evidence="18">cv. B73</strain>
    </source>
</reference>
<evidence type="ECO:0007829" key="19">
    <source>
        <dbReference type="PeptideAtlas" id="A0A804NY66"/>
    </source>
</evidence>
<dbReference type="CDD" id="cd13875">
    <property type="entry name" value="CuRO_2_LCC_plant"/>
    <property type="match status" value="1"/>
</dbReference>
<sequence>MTLQRFYYIGQEYALLPALHMNSAAPAPIKRAGRPASALLGLLLALHVSISKAGLARVGQLDRPSLATSRSAGMHASLGMSSSSSSSSRGWSSYSPLLFATLLTLLLCSQLAIAKEQYHEFVVKEATVTRLCGTQQQRIMTVNGQFPGPTVEVAEGDALIVRVRNRGSYNVTVHWHGVRQMRTAWADGPEFVTQCPIRPGTSYTYRFTVAGQEGTLWWHAHSSWLRATVHGALIIRPRAGVPYPFNAGDTPAREITIILGEWWNMNPIDVVRTATRTGAAPNISDALTVNGQPGDLYKCSSNGKSTTTFSVTSGETNLLRFINAALNTELFVSLAGHTMTVVGADASYTKPYATPVILVAPGQTTDVLVTFDQPPSRYYLAARAYASAQGVPFDNTTTTAIFDYGTGASNSSSPAMPTLPAYNDTATATAFTTSLRGLRAADLPARVDESLFFTVGVGLFNCSSGQTCGGPNNTRFAASINNVSFVLPSTTSILQAHYAYAAGGATPAGVFTADFPANPPVRFDYTAPNVSRALWQPVPGTRVYSLKYGAAVQLVLQGTNVFAAENHPIHLHGYDFYILAEGFGNFDAAADTASFNMDDPPMRNTVGVPVNGWAVIRFVADNPGVWLMHCHLDVHITWGLAMAFLVEDGVGELQSLEAPPSDLPIC</sequence>
<protein>
    <recommendedName>
        <fullName evidence="5 13">Laccase</fullName>
        <ecNumber evidence="5 13">1.10.3.2</ecNumber>
    </recommendedName>
    <alternativeName>
        <fullName evidence="13">Benzenediol:oxygen oxidoreductase</fullName>
    </alternativeName>
    <alternativeName>
        <fullName evidence="13">Diphenol oxidase</fullName>
    </alternativeName>
    <alternativeName>
        <fullName evidence="13">Urishiol oxidase</fullName>
    </alternativeName>
</protein>
<dbReference type="NCBIfam" id="TIGR03389">
    <property type="entry name" value="laccase"/>
    <property type="match status" value="1"/>
</dbReference>
<gene>
    <name evidence="17" type="primary">LOC103654275</name>
</gene>
<accession>A0A804NY66</accession>
<evidence type="ECO:0000256" key="3">
    <source>
        <dbReference type="ARBA" id="ARBA00004271"/>
    </source>
</evidence>
<dbReference type="GO" id="GO:0005507">
    <property type="term" value="F:copper ion binding"/>
    <property type="evidence" value="ECO:0007669"/>
    <property type="project" value="InterPro"/>
</dbReference>